<evidence type="ECO:0000256" key="1">
    <source>
        <dbReference type="SAM" id="MobiDB-lite"/>
    </source>
</evidence>
<name>A0A1V4I353_NITVU</name>
<dbReference type="EMBL" id="MWPQ01000003">
    <property type="protein sequence ID" value="OPH84525.1"/>
    <property type="molecule type" value="Genomic_DNA"/>
</dbReference>
<sequence>MAHYHFDLIDGCTLADEGGRDLADDIAAADEADRMASELYKDRPELRGKDYAISATNLEGEEVHRAPINRRSPPFAHSGAALNR</sequence>
<keyword evidence="4" id="KW-1185">Reference proteome</keyword>
<dbReference type="Pfam" id="PF21834">
    <property type="entry name" value="DUF6894"/>
    <property type="match status" value="1"/>
</dbReference>
<dbReference type="Proteomes" id="UP000189940">
    <property type="component" value="Unassembled WGS sequence"/>
</dbReference>
<reference evidence="3 4" key="1">
    <citation type="submission" date="2017-02" db="EMBL/GenBank/DDBJ databases">
        <title>Genome sequence of the nitrite-oxidizing bacterium Nitrobacter vulgaris strain Ab1.</title>
        <authorList>
            <person name="Mellbye B.L."/>
            <person name="Davis E.W."/>
            <person name="Spieck E."/>
            <person name="Chang J.H."/>
            <person name="Bottomley P.J."/>
            <person name="Sayavedra-Soto L.A."/>
        </authorList>
    </citation>
    <scope>NUCLEOTIDE SEQUENCE [LARGE SCALE GENOMIC DNA]</scope>
    <source>
        <strain evidence="3 4">Ab1</strain>
    </source>
</reference>
<dbReference type="InterPro" id="IPR054189">
    <property type="entry name" value="DUF6894"/>
</dbReference>
<dbReference type="OrthoDB" id="8138475at2"/>
<dbReference type="STRING" id="29421.B2M20_00730"/>
<comment type="caution">
    <text evidence="3">The sequence shown here is derived from an EMBL/GenBank/DDBJ whole genome shotgun (WGS) entry which is preliminary data.</text>
</comment>
<feature type="domain" description="DUF6894" evidence="2">
    <location>
        <begin position="3"/>
        <end position="68"/>
    </location>
</feature>
<accession>A0A1V4I353</accession>
<organism evidence="3 4">
    <name type="scientific">Nitrobacter vulgaris</name>
    <dbReference type="NCBI Taxonomy" id="29421"/>
    <lineage>
        <taxon>Bacteria</taxon>
        <taxon>Pseudomonadati</taxon>
        <taxon>Pseudomonadota</taxon>
        <taxon>Alphaproteobacteria</taxon>
        <taxon>Hyphomicrobiales</taxon>
        <taxon>Nitrobacteraceae</taxon>
        <taxon>Nitrobacter</taxon>
    </lineage>
</organism>
<protein>
    <recommendedName>
        <fullName evidence="2">DUF6894 domain-containing protein</fullName>
    </recommendedName>
</protein>
<gene>
    <name evidence="3" type="ORF">B2M20_00730</name>
</gene>
<evidence type="ECO:0000313" key="4">
    <source>
        <dbReference type="Proteomes" id="UP000189940"/>
    </source>
</evidence>
<evidence type="ECO:0000259" key="2">
    <source>
        <dbReference type="Pfam" id="PF21834"/>
    </source>
</evidence>
<feature type="region of interest" description="Disordered" evidence="1">
    <location>
        <begin position="61"/>
        <end position="84"/>
    </location>
</feature>
<dbReference type="RefSeq" id="WP_079445199.1">
    <property type="nucleotide sequence ID" value="NZ_MWPQ01000003.1"/>
</dbReference>
<evidence type="ECO:0000313" key="3">
    <source>
        <dbReference type="EMBL" id="OPH84525.1"/>
    </source>
</evidence>
<dbReference type="AlphaFoldDB" id="A0A1V4I353"/>
<proteinExistence type="predicted"/>